<name>A0A5M8NT45_9BACT</name>
<dbReference type="InterPro" id="IPR043780">
    <property type="entry name" value="DUF5722"/>
</dbReference>
<accession>A0A5M8NT45</accession>
<protein>
    <recommendedName>
        <fullName evidence="1">DUF5722 domain-containing protein</fullName>
    </recommendedName>
</protein>
<evidence type="ECO:0000313" key="2">
    <source>
        <dbReference type="EMBL" id="KAA6299783.1"/>
    </source>
</evidence>
<reference evidence="2 3" key="1">
    <citation type="submission" date="2019-03" db="EMBL/GenBank/DDBJ databases">
        <title>Single cell metagenomics reveals metabolic interactions within the superorganism composed of flagellate Streblomastix strix and complex community of Bacteroidetes bacteria on its surface.</title>
        <authorList>
            <person name="Treitli S.C."/>
            <person name="Kolisko M."/>
            <person name="Husnik F."/>
            <person name="Keeling P."/>
            <person name="Hampl V."/>
        </authorList>
    </citation>
    <scope>NUCLEOTIDE SEQUENCE [LARGE SCALE GENOMIC DNA]</scope>
    <source>
        <strain evidence="2">St1</strain>
    </source>
</reference>
<dbReference type="Pfam" id="PF18989">
    <property type="entry name" value="DUF5722"/>
    <property type="match status" value="1"/>
</dbReference>
<dbReference type="EMBL" id="SNRX01000236">
    <property type="protein sequence ID" value="KAA6299783.1"/>
    <property type="molecule type" value="Genomic_DNA"/>
</dbReference>
<gene>
    <name evidence="2" type="ORF">EZS26_004080</name>
</gene>
<proteinExistence type="predicted"/>
<evidence type="ECO:0000313" key="3">
    <source>
        <dbReference type="Proteomes" id="UP000324575"/>
    </source>
</evidence>
<dbReference type="InterPro" id="IPR017853">
    <property type="entry name" value="GH"/>
</dbReference>
<dbReference type="Proteomes" id="UP000324575">
    <property type="component" value="Unassembled WGS sequence"/>
</dbReference>
<dbReference type="SUPFAM" id="SSF51445">
    <property type="entry name" value="(Trans)glycosidases"/>
    <property type="match status" value="1"/>
</dbReference>
<organism evidence="2 3">
    <name type="scientific">Candidatus Ordinivivax streblomastigis</name>
    <dbReference type="NCBI Taxonomy" id="2540710"/>
    <lineage>
        <taxon>Bacteria</taxon>
        <taxon>Pseudomonadati</taxon>
        <taxon>Bacteroidota</taxon>
        <taxon>Bacteroidia</taxon>
        <taxon>Bacteroidales</taxon>
        <taxon>Candidatus Ordinivivax</taxon>
    </lineage>
</organism>
<dbReference type="AlphaFoldDB" id="A0A5M8NT45"/>
<evidence type="ECO:0000259" key="1">
    <source>
        <dbReference type="Pfam" id="PF18989"/>
    </source>
</evidence>
<feature type="domain" description="DUF5722" evidence="1">
    <location>
        <begin position="137"/>
        <end position="534"/>
    </location>
</feature>
<comment type="caution">
    <text evidence="2">The sequence shown here is derived from an EMBL/GenBank/DDBJ whole genome shotgun (WGS) entry which is preliminary data.</text>
</comment>
<sequence length="541" mass="62072">MEQERLQLNIDDDLLQRNINAYLTKQYDSQITRVEADAKSVTIQGNYFGKGKAMLCEIAPWENLTLIKKFNFGEKVTQRSFSIKIDRYVYRDGFFYDRSLSKWVLVRPGNKKDKIISHARYVDYIQPKQAMSAPVLVSRKGLSYVNANKYVPDFDDLQLGVCSVNLPLTEFVCLDPLPNTIPHAYGGKTYYMSKKAVDFYDRTIMAATQRNMIVAALVLVLPSSNTASKWADPKAGSLLLNKNCTYSAIQAMPNMTSAEAVNCYAAGMDFLASRYCRSDNAYGRVHHWVIHNEVDAGTLWTNMGKDRPMSVYMDTYYKSLRLCYQIAREYDAYSEVLASFTHSWTAAVNDYPTLDMIKELQSYAIEGDFHWGLAYHPYPEDLTEPKTCNDVYPTFNMNTPRITFKNLEVLDAWIKKPENKYMGTQKRTLWLAENGTNSKTYEGQDLQEQAAGLAYAWEKFKVLDGIDAFLYHAWIDNRCEFGLRIGLRRFDNDETDPGGRKPIWFVYQAAGTDQEDAVFDPYKSIIGISDWAEIMQEVEDK</sequence>